<dbReference type="SUPFAM" id="SSF48317">
    <property type="entry name" value="Acid phosphatase/Vanadium-dependent haloperoxidase"/>
    <property type="match status" value="1"/>
</dbReference>
<dbReference type="Proteomes" id="UP000501237">
    <property type="component" value="Chromosome"/>
</dbReference>
<feature type="transmembrane region" description="Helical" evidence="1">
    <location>
        <begin position="30"/>
        <end position="47"/>
    </location>
</feature>
<protein>
    <recommendedName>
        <fullName evidence="2">Phosphatidic acid phosphatase type 2/haloperoxidase domain-containing protein</fullName>
    </recommendedName>
</protein>
<name>A0A679GMX4_9GAMM</name>
<dbReference type="KEGG" id="poj:PtoMrB4_25870"/>
<feature type="transmembrane region" description="Helical" evidence="1">
    <location>
        <begin position="86"/>
        <end position="104"/>
    </location>
</feature>
<keyword evidence="1" id="KW-0812">Transmembrane</keyword>
<dbReference type="AlphaFoldDB" id="A0A679GMX4"/>
<feature type="transmembrane region" description="Helical" evidence="1">
    <location>
        <begin position="54"/>
        <end position="74"/>
    </location>
</feature>
<keyword evidence="1" id="KW-1133">Transmembrane helix</keyword>
<evidence type="ECO:0000256" key="1">
    <source>
        <dbReference type="SAM" id="Phobius"/>
    </source>
</evidence>
<gene>
    <name evidence="3" type="ORF">PtoMrB4_25870</name>
</gene>
<accession>A0A679GMX4</accession>
<feature type="transmembrane region" description="Helical" evidence="1">
    <location>
        <begin position="116"/>
        <end position="134"/>
    </location>
</feature>
<dbReference type="InterPro" id="IPR000326">
    <property type="entry name" value="PAP2/HPO"/>
</dbReference>
<organism evidence="3 4">
    <name type="scientific">Metapseudomonas otitidis</name>
    <dbReference type="NCBI Taxonomy" id="319939"/>
    <lineage>
        <taxon>Bacteria</taxon>
        <taxon>Pseudomonadati</taxon>
        <taxon>Pseudomonadota</taxon>
        <taxon>Gammaproteobacteria</taxon>
        <taxon>Pseudomonadales</taxon>
        <taxon>Pseudomonadaceae</taxon>
        <taxon>Metapseudomonas</taxon>
    </lineage>
</organism>
<evidence type="ECO:0000313" key="3">
    <source>
        <dbReference type="EMBL" id="BCA28610.1"/>
    </source>
</evidence>
<sequence length="255" mass="28155">MNHTPNATFPTELEADTPPRATVVSRPFNFRLWAVLPLVCMALLLVLDPTRLDFAIANAFYDPATGFVGGHSYFLETILHDRVKQAVIVMAVFALVGFVASLVFKRMAGWRRSLGYLVLALGLSTAIVTPLKALTEMHCPWDLTAFGGEEVYTPLLSQRAPTDHPGRCWPGGHASSGFALLALFFFLRDRRPRLARAALMGALVLGSVLSLGRMMQGAHFLSHNVWTLLFDWMICLVTYRLVLYRPAASEPPALA</sequence>
<proteinExistence type="predicted"/>
<feature type="domain" description="Phosphatidic acid phosphatase type 2/haloperoxidase" evidence="2">
    <location>
        <begin position="115"/>
        <end position="245"/>
    </location>
</feature>
<reference evidence="3 4" key="1">
    <citation type="journal article" date="2020" name="Microbiol. Resour. Announc.">
        <title>Complete genome sequence of Pseudomonas otitidis strain MrB4, isolated from Lake Biwa in Japan.</title>
        <authorList>
            <person name="Miyazaki K."/>
            <person name="Hase E."/>
            <person name="Maruya T."/>
        </authorList>
    </citation>
    <scope>NUCLEOTIDE SEQUENCE [LARGE SCALE GENOMIC DNA]</scope>
    <source>
        <strain evidence="3 4">MrB4</strain>
    </source>
</reference>
<dbReference type="EMBL" id="AP022642">
    <property type="protein sequence ID" value="BCA28610.1"/>
    <property type="molecule type" value="Genomic_DNA"/>
</dbReference>
<dbReference type="InterPro" id="IPR036938">
    <property type="entry name" value="PAP2/HPO_sf"/>
</dbReference>
<feature type="transmembrane region" description="Helical" evidence="1">
    <location>
        <begin position="194"/>
        <end position="212"/>
    </location>
</feature>
<feature type="transmembrane region" description="Helical" evidence="1">
    <location>
        <begin position="224"/>
        <end position="242"/>
    </location>
</feature>
<evidence type="ECO:0000313" key="4">
    <source>
        <dbReference type="Proteomes" id="UP000501237"/>
    </source>
</evidence>
<dbReference type="CDD" id="cd03396">
    <property type="entry name" value="PAP2_like_6"/>
    <property type="match status" value="1"/>
</dbReference>
<evidence type="ECO:0000259" key="2">
    <source>
        <dbReference type="Pfam" id="PF01569"/>
    </source>
</evidence>
<feature type="transmembrane region" description="Helical" evidence="1">
    <location>
        <begin position="169"/>
        <end position="187"/>
    </location>
</feature>
<dbReference type="Pfam" id="PF01569">
    <property type="entry name" value="PAP2"/>
    <property type="match status" value="1"/>
</dbReference>
<keyword evidence="1" id="KW-0472">Membrane</keyword>